<reference evidence="12 13" key="1">
    <citation type="journal article" date="2023" name="IMA Fungus">
        <title>Comparative genomic study of the Penicillium genus elucidates a diverse pangenome and 15 lateral gene transfer events.</title>
        <authorList>
            <person name="Petersen C."/>
            <person name="Sorensen T."/>
            <person name="Nielsen M.R."/>
            <person name="Sondergaard T.E."/>
            <person name="Sorensen J.L."/>
            <person name="Fitzpatrick D.A."/>
            <person name="Frisvad J.C."/>
            <person name="Nielsen K.L."/>
        </authorList>
    </citation>
    <scope>NUCLEOTIDE SEQUENCE [LARGE SCALE GENOMIC DNA]</scope>
    <source>
        <strain evidence="12 13">IBT 35679</strain>
    </source>
</reference>
<dbReference type="Proteomes" id="UP001220324">
    <property type="component" value="Unassembled WGS sequence"/>
</dbReference>
<dbReference type="PANTHER" id="PTHR12154:SF4">
    <property type="entry name" value="UDP-N-ACETYLGLUCOSAMINE TRANSFERASE SUBUNIT ALG14 HOMOLOG"/>
    <property type="match status" value="1"/>
</dbReference>
<proteinExistence type="inferred from homology"/>
<dbReference type="InterPro" id="IPR013969">
    <property type="entry name" value="Oligosacch_biosynth_Alg14"/>
</dbReference>
<comment type="caution">
    <text evidence="12">The sequence shown here is derived from an EMBL/GenBank/DDBJ whole genome shotgun (WGS) entry which is preliminary data.</text>
</comment>
<evidence type="ECO:0000256" key="1">
    <source>
        <dbReference type="ARBA" id="ARBA00004389"/>
    </source>
</evidence>
<evidence type="ECO:0000256" key="3">
    <source>
        <dbReference type="ARBA" id="ARBA00009731"/>
    </source>
</evidence>
<sequence length="267" mass="29781">MAFFPLLLRIFLPAAAIAVLAGIIVLFALVFSQNAAIPKVRRRGTPVHLLIVLGSGGHTTEMFFMLEKALDLSVYTYRTYVVSSGDNFSAEKATDFEAKHVARQLEQNKTLTDTGSFDVVTIPRARRVHQSYWTAPFTTIQSFWACLLVLCGKYPNQRRLPWKYTSACPDIIITNGPAVSVCMVLAAKTLRFFIFISRVLSGKSSKPAISRLRTVFVESWARITTLSTSGVLLLPLADQFLVQWPGLAGRRAWWGMKKTSYVGWAVL</sequence>
<comment type="subcellular location">
    <subcellularLocation>
        <location evidence="1 11">Endoplasmic reticulum membrane</location>
        <topology evidence="1 11">Single-pass membrane protein</topology>
    </subcellularLocation>
    <subcellularLocation>
        <location evidence="2">Nucleus membrane</location>
        <topology evidence="2">Single-pass membrane protein</topology>
    </subcellularLocation>
</comment>
<dbReference type="GO" id="GO:0004577">
    <property type="term" value="F:N-acetylglucosaminyldiphosphodolichol N-acetylglucosaminyltransferase activity"/>
    <property type="evidence" value="ECO:0007669"/>
    <property type="project" value="TreeGrafter"/>
</dbReference>
<evidence type="ECO:0000256" key="4">
    <source>
        <dbReference type="ARBA" id="ARBA00011335"/>
    </source>
</evidence>
<dbReference type="Gene3D" id="3.40.50.2000">
    <property type="entry name" value="Glycogen Phosphorylase B"/>
    <property type="match status" value="1"/>
</dbReference>
<comment type="similarity">
    <text evidence="3 11">Belongs to the ALG14 family.</text>
</comment>
<evidence type="ECO:0000313" key="13">
    <source>
        <dbReference type="Proteomes" id="UP001220324"/>
    </source>
</evidence>
<dbReference type="GO" id="GO:0006488">
    <property type="term" value="P:dolichol-linked oligosaccharide biosynthetic process"/>
    <property type="evidence" value="ECO:0007669"/>
    <property type="project" value="InterPro"/>
</dbReference>
<gene>
    <name evidence="11" type="primary">ALG14</name>
    <name evidence="12" type="ORF">N7494_011606</name>
</gene>
<feature type="transmembrane region" description="Helical" evidence="11">
    <location>
        <begin position="6"/>
        <end position="32"/>
    </location>
</feature>
<keyword evidence="7 11" id="KW-0256">Endoplasmic reticulum</keyword>
<keyword evidence="13" id="KW-1185">Reference proteome</keyword>
<dbReference type="PANTHER" id="PTHR12154">
    <property type="entry name" value="GLYCOSYL TRANSFERASE-RELATED"/>
    <property type="match status" value="1"/>
</dbReference>
<comment type="subunit">
    <text evidence="4 11">Heterodimer with ALG13 to form a functional enzyme.</text>
</comment>
<dbReference type="GO" id="GO:0043541">
    <property type="term" value="C:UDP-N-acetylglucosamine transferase complex"/>
    <property type="evidence" value="ECO:0007669"/>
    <property type="project" value="TreeGrafter"/>
</dbReference>
<evidence type="ECO:0000256" key="8">
    <source>
        <dbReference type="ARBA" id="ARBA00022989"/>
    </source>
</evidence>
<keyword evidence="6 11" id="KW-0812">Transmembrane</keyword>
<protein>
    <recommendedName>
        <fullName evidence="5 11">UDP-N-acetylglucosamine transferase subunit ALG14</fullName>
    </recommendedName>
    <alternativeName>
        <fullName evidence="10 11">Asparagine-linked glycosylation protein 14</fullName>
    </alternativeName>
</protein>
<dbReference type="GO" id="GO:0031965">
    <property type="term" value="C:nuclear membrane"/>
    <property type="evidence" value="ECO:0007669"/>
    <property type="project" value="UniProtKB-SubCell"/>
</dbReference>
<evidence type="ECO:0000313" key="12">
    <source>
        <dbReference type="EMBL" id="KAJ5524956.1"/>
    </source>
</evidence>
<dbReference type="EMBL" id="JAQIZZ010000008">
    <property type="protein sequence ID" value="KAJ5524956.1"/>
    <property type="molecule type" value="Genomic_DNA"/>
</dbReference>
<evidence type="ECO:0000256" key="10">
    <source>
        <dbReference type="ARBA" id="ARBA00032062"/>
    </source>
</evidence>
<name>A0AAD6CKK2_9EURO</name>
<evidence type="ECO:0000256" key="7">
    <source>
        <dbReference type="ARBA" id="ARBA00022824"/>
    </source>
</evidence>
<keyword evidence="8 11" id="KW-1133">Transmembrane helix</keyword>
<keyword evidence="9 11" id="KW-0472">Membrane</keyword>
<evidence type="ECO:0000256" key="2">
    <source>
        <dbReference type="ARBA" id="ARBA00004590"/>
    </source>
</evidence>
<accession>A0AAD6CKK2</accession>
<dbReference type="Pfam" id="PF08660">
    <property type="entry name" value="Alg14"/>
    <property type="match status" value="1"/>
</dbReference>
<organism evidence="12 13">
    <name type="scientific">Penicillium frequentans</name>
    <dbReference type="NCBI Taxonomy" id="3151616"/>
    <lineage>
        <taxon>Eukaryota</taxon>
        <taxon>Fungi</taxon>
        <taxon>Dikarya</taxon>
        <taxon>Ascomycota</taxon>
        <taxon>Pezizomycotina</taxon>
        <taxon>Eurotiomycetes</taxon>
        <taxon>Eurotiomycetidae</taxon>
        <taxon>Eurotiales</taxon>
        <taxon>Aspergillaceae</taxon>
        <taxon>Penicillium</taxon>
    </lineage>
</organism>
<evidence type="ECO:0000256" key="6">
    <source>
        <dbReference type="ARBA" id="ARBA00022692"/>
    </source>
</evidence>
<comment type="function">
    <text evidence="11">Involved in protein N-glycosylation. Essential for the second step of the dolichol-linked oligosaccharide pathway. Anchors the catalytic subunit ALG13 to the ER.</text>
</comment>
<dbReference type="AlphaFoldDB" id="A0AAD6CKK2"/>
<keyword evidence="12" id="KW-0808">Transferase</keyword>
<evidence type="ECO:0000256" key="5">
    <source>
        <dbReference type="ARBA" id="ARBA00017467"/>
    </source>
</evidence>
<evidence type="ECO:0000256" key="11">
    <source>
        <dbReference type="RuleBase" id="RU362127"/>
    </source>
</evidence>
<evidence type="ECO:0000256" key="9">
    <source>
        <dbReference type="ARBA" id="ARBA00023136"/>
    </source>
</evidence>